<dbReference type="Proteomes" id="UP000048984">
    <property type="component" value="Unassembled WGS sequence"/>
</dbReference>
<dbReference type="SMART" id="SM00530">
    <property type="entry name" value="HTH_XRE"/>
    <property type="match status" value="1"/>
</dbReference>
<dbReference type="CDD" id="cd02209">
    <property type="entry name" value="cupin_XRE_C"/>
    <property type="match status" value="1"/>
</dbReference>
<organism evidence="3 4">
    <name type="scientific">Prosthecodimorpha hirschii</name>
    <dbReference type="NCBI Taxonomy" id="665126"/>
    <lineage>
        <taxon>Bacteria</taxon>
        <taxon>Pseudomonadati</taxon>
        <taxon>Pseudomonadota</taxon>
        <taxon>Alphaproteobacteria</taxon>
        <taxon>Hyphomicrobiales</taxon>
        <taxon>Ancalomicrobiaceae</taxon>
        <taxon>Prosthecodimorpha</taxon>
    </lineage>
</organism>
<comment type="caution">
    <text evidence="3">The sequence shown here is derived from an EMBL/GenBank/DDBJ whole genome shotgun (WGS) entry which is preliminary data.</text>
</comment>
<dbReference type="STRING" id="665126.ABB55_02775"/>
<evidence type="ECO:0000313" key="4">
    <source>
        <dbReference type="Proteomes" id="UP000048984"/>
    </source>
</evidence>
<protein>
    <recommendedName>
        <fullName evidence="2">HTH cro/C1-type domain-containing protein</fullName>
    </recommendedName>
</protein>
<dbReference type="Gene3D" id="1.10.260.40">
    <property type="entry name" value="lambda repressor-like DNA-binding domains"/>
    <property type="match status" value="1"/>
</dbReference>
<dbReference type="InterPro" id="IPR050807">
    <property type="entry name" value="TransReg_Diox_bact_type"/>
</dbReference>
<dbReference type="InterPro" id="IPR001387">
    <property type="entry name" value="Cro/C1-type_HTH"/>
</dbReference>
<dbReference type="InterPro" id="IPR011051">
    <property type="entry name" value="RmlC_Cupin_sf"/>
</dbReference>
<accession>A0A0P6VZM1</accession>
<feature type="domain" description="HTH cro/C1-type" evidence="2">
    <location>
        <begin position="19"/>
        <end position="73"/>
    </location>
</feature>
<evidence type="ECO:0000313" key="3">
    <source>
        <dbReference type="EMBL" id="KPL51278.1"/>
    </source>
</evidence>
<dbReference type="AlphaFoldDB" id="A0A0P6VZM1"/>
<dbReference type="PANTHER" id="PTHR46797:SF2">
    <property type="entry name" value="TRANSCRIPTIONAL REGULATOR"/>
    <property type="match status" value="1"/>
</dbReference>
<gene>
    <name evidence="3" type="ORF">ABB55_02775</name>
</gene>
<sequence length="196" mass="21166">MAGDSSKQKSNDLQIGARVKHARILAGIRMRELAEKVGCTESSISKIESGRVIPSVPMLQRLVEALDRDLASFFGADISSPGIIQRAGQRTVTTTDPIRGGTGVSYERLVPFGAGNLLEGNIHVVEPGGSKEDMITHQGETLGFVIEGQIELTIDATTYSLSAGDSFFFKNHLTNSYRNTGTIPARVIWVNTPQVH</sequence>
<dbReference type="InterPro" id="IPR013096">
    <property type="entry name" value="Cupin_2"/>
</dbReference>
<dbReference type="Pfam" id="PF01381">
    <property type="entry name" value="HTH_3"/>
    <property type="match status" value="1"/>
</dbReference>
<dbReference type="GO" id="GO:0005829">
    <property type="term" value="C:cytosol"/>
    <property type="evidence" value="ECO:0007669"/>
    <property type="project" value="TreeGrafter"/>
</dbReference>
<dbReference type="Pfam" id="PF07883">
    <property type="entry name" value="Cupin_2"/>
    <property type="match status" value="1"/>
</dbReference>
<dbReference type="PANTHER" id="PTHR46797">
    <property type="entry name" value="HTH-TYPE TRANSCRIPTIONAL REGULATOR"/>
    <property type="match status" value="1"/>
</dbReference>
<dbReference type="Gene3D" id="2.60.120.10">
    <property type="entry name" value="Jelly Rolls"/>
    <property type="match status" value="1"/>
</dbReference>
<dbReference type="GO" id="GO:0003677">
    <property type="term" value="F:DNA binding"/>
    <property type="evidence" value="ECO:0007669"/>
    <property type="project" value="UniProtKB-KW"/>
</dbReference>
<name>A0A0P6VZM1_9HYPH</name>
<reference evidence="3 4" key="2">
    <citation type="submission" date="2015-10" db="EMBL/GenBank/DDBJ databases">
        <title>Draft Genome Sequence of Prosthecomicrobium hirschii ATCC 27832.</title>
        <authorList>
            <person name="Daniel J."/>
            <person name="Givan S.A."/>
            <person name="Brun Y.V."/>
            <person name="Brown P.J."/>
        </authorList>
    </citation>
    <scope>NUCLEOTIDE SEQUENCE [LARGE SCALE GENOMIC DNA]</scope>
    <source>
        <strain evidence="3 4">16</strain>
    </source>
</reference>
<keyword evidence="4" id="KW-1185">Reference proteome</keyword>
<evidence type="ECO:0000259" key="2">
    <source>
        <dbReference type="PROSITE" id="PS50943"/>
    </source>
</evidence>
<dbReference type="InterPro" id="IPR010982">
    <property type="entry name" value="Lambda_DNA-bd_dom_sf"/>
</dbReference>
<dbReference type="EMBL" id="LJYW01000001">
    <property type="protein sequence ID" value="KPL51278.1"/>
    <property type="molecule type" value="Genomic_DNA"/>
</dbReference>
<proteinExistence type="predicted"/>
<dbReference type="RefSeq" id="WP_054357441.1">
    <property type="nucleotide sequence ID" value="NZ_LJYW01000001.1"/>
</dbReference>
<dbReference type="InterPro" id="IPR014710">
    <property type="entry name" value="RmlC-like_jellyroll"/>
</dbReference>
<dbReference type="SUPFAM" id="SSF51182">
    <property type="entry name" value="RmlC-like cupins"/>
    <property type="match status" value="1"/>
</dbReference>
<dbReference type="SUPFAM" id="SSF47413">
    <property type="entry name" value="lambda repressor-like DNA-binding domains"/>
    <property type="match status" value="1"/>
</dbReference>
<dbReference type="PROSITE" id="PS50943">
    <property type="entry name" value="HTH_CROC1"/>
    <property type="match status" value="1"/>
</dbReference>
<dbReference type="GO" id="GO:0003700">
    <property type="term" value="F:DNA-binding transcription factor activity"/>
    <property type="evidence" value="ECO:0007669"/>
    <property type="project" value="TreeGrafter"/>
</dbReference>
<dbReference type="CDD" id="cd00093">
    <property type="entry name" value="HTH_XRE"/>
    <property type="match status" value="1"/>
</dbReference>
<reference evidence="3 4" key="1">
    <citation type="submission" date="2015-09" db="EMBL/GenBank/DDBJ databases">
        <authorList>
            <person name="Jackson K.R."/>
            <person name="Lunt B.L."/>
            <person name="Fisher J.N.B."/>
            <person name="Gardner A.V."/>
            <person name="Bailey M.E."/>
            <person name="Deus L.M."/>
            <person name="Earl A.S."/>
            <person name="Gibby P.D."/>
            <person name="Hartmann K.A."/>
            <person name="Liu J.E."/>
            <person name="Manci A.M."/>
            <person name="Nielsen D.A."/>
            <person name="Solomon M.B."/>
            <person name="Breakwell D.P."/>
            <person name="Burnett S.H."/>
            <person name="Grose J.H."/>
        </authorList>
    </citation>
    <scope>NUCLEOTIDE SEQUENCE [LARGE SCALE GENOMIC DNA]</scope>
    <source>
        <strain evidence="3 4">16</strain>
    </source>
</reference>
<evidence type="ECO:0000256" key="1">
    <source>
        <dbReference type="ARBA" id="ARBA00023125"/>
    </source>
</evidence>
<keyword evidence="1" id="KW-0238">DNA-binding</keyword>